<dbReference type="Proteomes" id="UP000092154">
    <property type="component" value="Unassembled WGS sequence"/>
</dbReference>
<accession>A0A1B7N510</accession>
<keyword evidence="2" id="KW-1185">Reference proteome</keyword>
<dbReference type="AlphaFoldDB" id="A0A1B7N510"/>
<protein>
    <submittedName>
        <fullName evidence="1">Uncharacterized protein</fullName>
    </submittedName>
</protein>
<reference evidence="1 2" key="1">
    <citation type="submission" date="2016-06" db="EMBL/GenBank/DDBJ databases">
        <title>Comparative genomics of the ectomycorrhizal sister species Rhizopogon vinicolor and Rhizopogon vesiculosus (Basidiomycota: Boletales) reveals a divergence of the mating type B locus.</title>
        <authorList>
            <consortium name="DOE Joint Genome Institute"/>
            <person name="Mujic A.B."/>
            <person name="Kuo A."/>
            <person name="Tritt A."/>
            <person name="Lipzen A."/>
            <person name="Chen C."/>
            <person name="Johnson J."/>
            <person name="Sharma A."/>
            <person name="Barry K."/>
            <person name="Grigoriev I.V."/>
            <person name="Spatafora J.W."/>
        </authorList>
    </citation>
    <scope>NUCLEOTIDE SEQUENCE [LARGE SCALE GENOMIC DNA]</scope>
    <source>
        <strain evidence="1 2">AM-OR11-026</strain>
    </source>
</reference>
<proteinExistence type="predicted"/>
<name>A0A1B7N510_9AGAM</name>
<dbReference type="InParanoid" id="A0A1B7N510"/>
<gene>
    <name evidence="1" type="ORF">K503DRAFT_45093</name>
</gene>
<dbReference type="EMBL" id="KV448231">
    <property type="protein sequence ID" value="OAX39901.1"/>
    <property type="molecule type" value="Genomic_DNA"/>
</dbReference>
<sequence length="124" mass="13891">MRQRWECLSSHESRQYEGMKTHTSYMHSIVSEANTRTSHGPLLNYLNKYISTSVTPHKIRLSRFSSHPSCSTIVSSIERCLPKSPTNSLAQNAATAASYVVQNTTSKRGRTTHHSAIVFAYDSS</sequence>
<organism evidence="1 2">
    <name type="scientific">Rhizopogon vinicolor AM-OR11-026</name>
    <dbReference type="NCBI Taxonomy" id="1314800"/>
    <lineage>
        <taxon>Eukaryota</taxon>
        <taxon>Fungi</taxon>
        <taxon>Dikarya</taxon>
        <taxon>Basidiomycota</taxon>
        <taxon>Agaricomycotina</taxon>
        <taxon>Agaricomycetes</taxon>
        <taxon>Agaricomycetidae</taxon>
        <taxon>Boletales</taxon>
        <taxon>Suillineae</taxon>
        <taxon>Rhizopogonaceae</taxon>
        <taxon>Rhizopogon</taxon>
    </lineage>
</organism>
<evidence type="ECO:0000313" key="2">
    <source>
        <dbReference type="Proteomes" id="UP000092154"/>
    </source>
</evidence>
<evidence type="ECO:0000313" key="1">
    <source>
        <dbReference type="EMBL" id="OAX39901.1"/>
    </source>
</evidence>